<dbReference type="InterPro" id="IPR047288">
    <property type="entry name" value="Tudor_SGF29_rpt1"/>
</dbReference>
<dbReference type="Gene3D" id="2.30.30.140">
    <property type="match status" value="2"/>
</dbReference>
<dbReference type="GO" id="GO:0005634">
    <property type="term" value="C:nucleus"/>
    <property type="evidence" value="ECO:0007669"/>
    <property type="project" value="UniProtKB-SubCell"/>
</dbReference>
<reference evidence="6" key="1">
    <citation type="submission" date="2022-11" db="EMBL/GenBank/DDBJ databases">
        <authorList>
            <person name="Morgan W.R."/>
            <person name="Tartar A."/>
        </authorList>
    </citation>
    <scope>NUCLEOTIDE SEQUENCE</scope>
    <source>
        <strain evidence="6">ARSEF 373</strain>
    </source>
</reference>
<dbReference type="CDD" id="cd20393">
    <property type="entry name" value="Tudor_SGF29_rpt1"/>
    <property type="match status" value="1"/>
</dbReference>
<evidence type="ECO:0000256" key="3">
    <source>
        <dbReference type="ARBA" id="ARBA00023163"/>
    </source>
</evidence>
<evidence type="ECO:0000313" key="6">
    <source>
        <dbReference type="EMBL" id="DAZ99430.1"/>
    </source>
</evidence>
<dbReference type="EMBL" id="DAKRPA010000083">
    <property type="protein sequence ID" value="DAZ99430.1"/>
    <property type="molecule type" value="Genomic_DNA"/>
</dbReference>
<comment type="subcellular location">
    <subcellularLocation>
        <location evidence="1">Nucleus</location>
    </subcellularLocation>
</comment>
<evidence type="ECO:0000259" key="5">
    <source>
        <dbReference type="PROSITE" id="PS51518"/>
    </source>
</evidence>
<accession>A0AAV2YZD3</accession>
<dbReference type="PROSITE" id="PS51518">
    <property type="entry name" value="SGF29_C"/>
    <property type="match status" value="1"/>
</dbReference>
<evidence type="ECO:0000313" key="7">
    <source>
        <dbReference type="Proteomes" id="UP001146120"/>
    </source>
</evidence>
<name>A0AAV2YZD3_9STRA</name>
<dbReference type="Proteomes" id="UP001146120">
    <property type="component" value="Unassembled WGS sequence"/>
</dbReference>
<dbReference type="InterPro" id="IPR037802">
    <property type="entry name" value="SGF29"/>
</dbReference>
<dbReference type="Pfam" id="PF07039">
    <property type="entry name" value="SGF29_Tudor"/>
    <property type="match status" value="1"/>
</dbReference>
<keyword evidence="3" id="KW-0804">Transcription</keyword>
<evidence type="ECO:0000256" key="4">
    <source>
        <dbReference type="ARBA" id="ARBA00023242"/>
    </source>
</evidence>
<dbReference type="AlphaFoldDB" id="A0AAV2YZD3"/>
<dbReference type="PANTHER" id="PTHR21539">
    <property type="entry name" value="SAGA-ASSOCIATED FACTOR 29"/>
    <property type="match status" value="1"/>
</dbReference>
<evidence type="ECO:0000256" key="1">
    <source>
        <dbReference type="ARBA" id="ARBA00004123"/>
    </source>
</evidence>
<evidence type="ECO:0000256" key="2">
    <source>
        <dbReference type="ARBA" id="ARBA00023015"/>
    </source>
</evidence>
<dbReference type="GO" id="GO:0000124">
    <property type="term" value="C:SAGA complex"/>
    <property type="evidence" value="ECO:0007669"/>
    <property type="project" value="InterPro"/>
</dbReference>
<dbReference type="InterPro" id="IPR047287">
    <property type="entry name" value="Tudor_SGF29_rpt2"/>
</dbReference>
<sequence length="281" mass="31337">MANGNGTEPPPSSLPAPVPRAQQALDTFVTTQLIDNSMDMIARRINHLYDKIQKAELPDSDVSDHTKRKWAQRLQHLLLTGCHVLQQQRQQLGDCIDTIEHELKEGAIGTGQGQAVSQGSIHGRTLTPDDSEVLVQCHEAKLPVGCHVAARVTRSHELWILARVTSFEEANNTYSVEDVDQGENETARTHHFVPRHHIVQLPAEFLSQGSWIQYATNQRVLAMYPNTTSFYRAQVRVPNPKGAPYVILKFDDDGEEVGGAPDVKVPFRFVAPSPADHHIKR</sequence>
<gene>
    <name evidence="6" type="ORF">N0F65_004063</name>
</gene>
<organism evidence="6 7">
    <name type="scientific">Lagenidium giganteum</name>
    <dbReference type="NCBI Taxonomy" id="4803"/>
    <lineage>
        <taxon>Eukaryota</taxon>
        <taxon>Sar</taxon>
        <taxon>Stramenopiles</taxon>
        <taxon>Oomycota</taxon>
        <taxon>Peronosporomycetes</taxon>
        <taxon>Pythiales</taxon>
        <taxon>Pythiaceae</taxon>
    </lineage>
</organism>
<proteinExistence type="predicted"/>
<keyword evidence="2" id="KW-0805">Transcription regulation</keyword>
<protein>
    <recommendedName>
        <fullName evidence="5">SGF29 C-terminal domain-containing protein</fullName>
    </recommendedName>
</protein>
<keyword evidence="7" id="KW-1185">Reference proteome</keyword>
<keyword evidence="4" id="KW-0539">Nucleus</keyword>
<feature type="domain" description="SGF29 C-terminal" evidence="5">
    <location>
        <begin position="138"/>
        <end position="279"/>
    </location>
</feature>
<dbReference type="CDD" id="cd20394">
    <property type="entry name" value="Tudor_SGF29_rpt2"/>
    <property type="match status" value="1"/>
</dbReference>
<dbReference type="PANTHER" id="PTHR21539:SF0">
    <property type="entry name" value="SAGA-ASSOCIATED FACTOR 29"/>
    <property type="match status" value="1"/>
</dbReference>
<reference evidence="6" key="2">
    <citation type="journal article" date="2023" name="Microbiol Resour">
        <title>Decontamination and Annotation of the Draft Genome Sequence of the Oomycete Lagenidium giganteum ARSEF 373.</title>
        <authorList>
            <person name="Morgan W.R."/>
            <person name="Tartar A."/>
        </authorList>
    </citation>
    <scope>NUCLEOTIDE SEQUENCE</scope>
    <source>
        <strain evidence="6">ARSEF 373</strain>
    </source>
</reference>
<dbReference type="InterPro" id="IPR010750">
    <property type="entry name" value="SGF29_tudor-like_dom"/>
</dbReference>
<comment type="caution">
    <text evidence="6">The sequence shown here is derived from an EMBL/GenBank/DDBJ whole genome shotgun (WGS) entry which is preliminary data.</text>
</comment>